<dbReference type="GeneID" id="14890098"/>
<dbReference type="Proteomes" id="UP000014680">
    <property type="component" value="Unassembled WGS sequence"/>
</dbReference>
<accession>A0A0A1UBN7</accession>
<dbReference type="OMA" id="YATWEER"/>
<comment type="similarity">
    <text evidence="1">Belongs to the AHA1 family.</text>
</comment>
<feature type="domain" description="Activator of Hsp90 ATPase AHSA1-like N-terminal" evidence="2">
    <location>
        <begin position="15"/>
        <end position="132"/>
    </location>
</feature>
<evidence type="ECO:0000313" key="3">
    <source>
        <dbReference type="EMBL" id="ELP91092.1"/>
    </source>
</evidence>
<dbReference type="SUPFAM" id="SSF103111">
    <property type="entry name" value="Activator of Hsp90 ATPase, Aha1"/>
    <property type="match status" value="1"/>
</dbReference>
<proteinExistence type="inferred from homology"/>
<reference evidence="3 4" key="1">
    <citation type="submission" date="2012-10" db="EMBL/GenBank/DDBJ databases">
        <authorList>
            <person name="Zafar N."/>
            <person name="Inman J."/>
            <person name="Hall N."/>
            <person name="Lorenzi H."/>
            <person name="Caler E."/>
        </authorList>
    </citation>
    <scope>NUCLEOTIDE SEQUENCE [LARGE SCALE GENOMIC DNA]</scope>
    <source>
        <strain evidence="3 4">IP1</strain>
    </source>
</reference>
<dbReference type="InterPro" id="IPR015310">
    <property type="entry name" value="AHSA1-like_N"/>
</dbReference>
<dbReference type="Pfam" id="PF09229">
    <property type="entry name" value="Aha1_N"/>
    <property type="match status" value="1"/>
</dbReference>
<evidence type="ECO:0000313" key="4">
    <source>
        <dbReference type="Proteomes" id="UP000014680"/>
    </source>
</evidence>
<organism evidence="3 4">
    <name type="scientific">Entamoeba invadens IP1</name>
    <dbReference type="NCBI Taxonomy" id="370355"/>
    <lineage>
        <taxon>Eukaryota</taxon>
        <taxon>Amoebozoa</taxon>
        <taxon>Evosea</taxon>
        <taxon>Archamoebae</taxon>
        <taxon>Mastigamoebida</taxon>
        <taxon>Entamoebidae</taxon>
        <taxon>Entamoeba</taxon>
    </lineage>
</organism>
<gene>
    <name evidence="3" type="ORF">EIN_268380</name>
</gene>
<dbReference type="InterPro" id="IPR036338">
    <property type="entry name" value="Aha1"/>
</dbReference>
<name>A0A0A1UBN7_ENTIV</name>
<dbReference type="EMBL" id="KB206479">
    <property type="protein sequence ID" value="ELP91092.1"/>
    <property type="molecule type" value="Genomic_DNA"/>
</dbReference>
<dbReference type="Gene3D" id="3.15.10.20">
    <property type="entry name" value="Activator of Hsp90 ATPase Aha1, N-terminal domain"/>
    <property type="match status" value="1"/>
</dbReference>
<protein>
    <recommendedName>
        <fullName evidence="2">Activator of Hsp90 ATPase AHSA1-like N-terminal domain-containing protein</fullName>
    </recommendedName>
</protein>
<dbReference type="AlphaFoldDB" id="A0A0A1UBN7"/>
<evidence type="ECO:0000256" key="1">
    <source>
        <dbReference type="ARBA" id="ARBA00006817"/>
    </source>
</evidence>
<evidence type="ECO:0000259" key="2">
    <source>
        <dbReference type="Pfam" id="PF09229"/>
    </source>
</evidence>
<keyword evidence="4" id="KW-1185">Reference proteome</keyword>
<dbReference type="GO" id="GO:0001671">
    <property type="term" value="F:ATPase activator activity"/>
    <property type="evidence" value="ECO:0007669"/>
    <property type="project" value="InterPro"/>
</dbReference>
<sequence length="136" mass="16164">MSEWNKNSGYATWEERDFSKWGRDRFKDLFQDENGWKELNYKGTVKVPKVDGDFFLLFSHGKVKNIIHLDETKIIFASTEKDNASGSVTIEVDDDIEFKFVYKTRPDNYKDFEKTFKKYIEDNIAKIRKELAEKVE</sequence>
<dbReference type="GO" id="GO:0051087">
    <property type="term" value="F:protein-folding chaperone binding"/>
    <property type="evidence" value="ECO:0007669"/>
    <property type="project" value="InterPro"/>
</dbReference>
<dbReference type="VEuPathDB" id="AmoebaDB:EIN_268380"/>
<dbReference type="RefSeq" id="XP_004257863.1">
    <property type="nucleotide sequence ID" value="XM_004257815.1"/>
</dbReference>
<dbReference type="OrthoDB" id="567237at2759"/>
<dbReference type="KEGG" id="eiv:EIN_268380"/>